<sequence length="423" mass="44445">MASSSLAGSSSGYLSTDSTSSSPASTSLHPGASSSSSTPPSTTAPPSKKQLSGWKHSAAGSLGGMTGAIVTSPFDVVKTRLQSDLFKHSTTAYPRKGAGVTAKAVPVRSGVAGGLWHFWDTIVMIRRIGVEEGWRALYKGLGPSLVGIIPARAINFYFYPTSKAYLAKQFPNAPTEKPGQTAEDSPLIHLSAAVVAGIMTATGTNPIWVVKTRLQLSARKKTLPASFYSAIPSPTSPLPRPIATSAAALSASASAMTGSHAHATAARPSPANALSMTLDIVRHEGIRGLYRGLSASYLGVSEGVIQWVLYERFKRIGKTTSPHLDEPRPLLSYIGSIVGASGGAKAVASLLTYPHEVIRTRLRQPAVHGVKKYTGLLQTLKLVLAEEGVHALYGGLTAHMFRVVPNAACMFLIYEVVAEKLGS</sequence>
<comment type="subcellular location">
    <subcellularLocation>
        <location evidence="1">Mitochondrion inner membrane</location>
        <topology evidence="1">Multi-pass membrane protein</topology>
    </subcellularLocation>
</comment>
<organism evidence="12 13">
    <name type="scientific">Saitozyma podzolica</name>
    <dbReference type="NCBI Taxonomy" id="1890683"/>
    <lineage>
        <taxon>Eukaryota</taxon>
        <taxon>Fungi</taxon>
        <taxon>Dikarya</taxon>
        <taxon>Basidiomycota</taxon>
        <taxon>Agaricomycotina</taxon>
        <taxon>Tremellomycetes</taxon>
        <taxon>Tremellales</taxon>
        <taxon>Trimorphomycetaceae</taxon>
        <taxon>Saitozyma</taxon>
    </lineage>
</organism>
<keyword evidence="8 9" id="KW-0472">Membrane</keyword>
<dbReference type="PANTHER" id="PTHR45829:SF4">
    <property type="entry name" value="MITOCHONDRIAL CARRIER PROTEIN RIM2"/>
    <property type="match status" value="1"/>
</dbReference>
<dbReference type="Proteomes" id="UP000279259">
    <property type="component" value="Unassembled WGS sequence"/>
</dbReference>
<dbReference type="GO" id="GO:0015218">
    <property type="term" value="F:pyrimidine nucleotide transmembrane transporter activity"/>
    <property type="evidence" value="ECO:0007669"/>
    <property type="project" value="InterPro"/>
</dbReference>
<evidence type="ECO:0000256" key="10">
    <source>
        <dbReference type="RuleBase" id="RU000488"/>
    </source>
</evidence>
<keyword evidence="7" id="KW-0496">Mitochondrion</keyword>
<evidence type="ECO:0000256" key="7">
    <source>
        <dbReference type="ARBA" id="ARBA00023128"/>
    </source>
</evidence>
<keyword evidence="6" id="KW-1133">Transmembrane helix</keyword>
<evidence type="ECO:0000313" key="13">
    <source>
        <dbReference type="Proteomes" id="UP000279259"/>
    </source>
</evidence>
<evidence type="ECO:0000256" key="1">
    <source>
        <dbReference type="ARBA" id="ARBA00004448"/>
    </source>
</evidence>
<dbReference type="GO" id="GO:0005743">
    <property type="term" value="C:mitochondrial inner membrane"/>
    <property type="evidence" value="ECO:0007669"/>
    <property type="project" value="UniProtKB-SubCell"/>
</dbReference>
<feature type="region of interest" description="Disordered" evidence="11">
    <location>
        <begin position="1"/>
        <end position="56"/>
    </location>
</feature>
<feature type="repeat" description="Solcar" evidence="9">
    <location>
        <begin position="331"/>
        <end position="420"/>
    </location>
</feature>
<dbReference type="InterPro" id="IPR018108">
    <property type="entry name" value="MCP_transmembrane"/>
</dbReference>
<evidence type="ECO:0000256" key="2">
    <source>
        <dbReference type="ARBA" id="ARBA00022448"/>
    </source>
</evidence>
<keyword evidence="2 10" id="KW-0813">Transport</keyword>
<keyword evidence="13" id="KW-1185">Reference proteome</keyword>
<dbReference type="AlphaFoldDB" id="A0A427YMD6"/>
<feature type="repeat" description="Solcar" evidence="9">
    <location>
        <begin position="51"/>
        <end position="165"/>
    </location>
</feature>
<evidence type="ECO:0000256" key="9">
    <source>
        <dbReference type="PROSITE-ProRule" id="PRU00282"/>
    </source>
</evidence>
<dbReference type="EMBL" id="RSCD01000006">
    <property type="protein sequence ID" value="RSH92274.1"/>
    <property type="molecule type" value="Genomic_DNA"/>
</dbReference>
<dbReference type="InterPro" id="IPR023395">
    <property type="entry name" value="MCP_dom_sf"/>
</dbReference>
<dbReference type="Pfam" id="PF00153">
    <property type="entry name" value="Mito_carr"/>
    <property type="match status" value="4"/>
</dbReference>
<evidence type="ECO:0000313" key="12">
    <source>
        <dbReference type="EMBL" id="RSH92274.1"/>
    </source>
</evidence>
<dbReference type="FunFam" id="1.50.40.10:FF:000132">
    <property type="entry name" value="Solute carrier family 25, member 33/36"/>
    <property type="match status" value="1"/>
</dbReference>
<evidence type="ECO:0000256" key="3">
    <source>
        <dbReference type="ARBA" id="ARBA00022692"/>
    </source>
</evidence>
<keyword evidence="5" id="KW-0999">Mitochondrion inner membrane</keyword>
<name>A0A427YMD6_9TREE</name>
<proteinExistence type="inferred from homology"/>
<dbReference type="Gene3D" id="1.50.40.10">
    <property type="entry name" value="Mitochondrial carrier domain"/>
    <property type="match status" value="2"/>
</dbReference>
<comment type="caution">
    <text evidence="12">The sequence shown here is derived from an EMBL/GenBank/DDBJ whole genome shotgun (WGS) entry which is preliminary data.</text>
</comment>
<evidence type="ECO:0000256" key="5">
    <source>
        <dbReference type="ARBA" id="ARBA00022792"/>
    </source>
</evidence>
<evidence type="ECO:0000256" key="8">
    <source>
        <dbReference type="ARBA" id="ARBA00023136"/>
    </source>
</evidence>
<dbReference type="PANTHER" id="PTHR45829">
    <property type="entry name" value="MITOCHONDRIAL CARRIER PROTEIN RIM2"/>
    <property type="match status" value="1"/>
</dbReference>
<gene>
    <name evidence="12" type="ORF">EHS25_008689</name>
</gene>
<reference evidence="12 13" key="1">
    <citation type="submission" date="2018-11" db="EMBL/GenBank/DDBJ databases">
        <title>Genome sequence of Saitozyma podzolica DSM 27192.</title>
        <authorList>
            <person name="Aliyu H."/>
            <person name="Gorte O."/>
            <person name="Ochsenreither K."/>
        </authorList>
    </citation>
    <scope>NUCLEOTIDE SEQUENCE [LARGE SCALE GENOMIC DNA]</scope>
    <source>
        <strain evidence="12 13">DSM 27192</strain>
    </source>
</reference>
<comment type="similarity">
    <text evidence="10">Belongs to the mitochondrial carrier (TC 2.A.29) family.</text>
</comment>
<evidence type="ECO:0000256" key="11">
    <source>
        <dbReference type="SAM" id="MobiDB-lite"/>
    </source>
</evidence>
<evidence type="ECO:0000256" key="6">
    <source>
        <dbReference type="ARBA" id="ARBA00022989"/>
    </source>
</evidence>
<dbReference type="OrthoDB" id="269120at2759"/>
<keyword evidence="3 9" id="KW-0812">Transmembrane</keyword>
<dbReference type="SUPFAM" id="SSF103506">
    <property type="entry name" value="Mitochondrial carrier"/>
    <property type="match status" value="1"/>
</dbReference>
<dbReference type="PROSITE" id="PS50920">
    <property type="entry name" value="SOLCAR"/>
    <property type="match status" value="3"/>
</dbReference>
<feature type="compositionally biased region" description="Low complexity" evidence="11">
    <location>
        <begin position="1"/>
        <end position="47"/>
    </location>
</feature>
<dbReference type="GO" id="GO:1990519">
    <property type="term" value="P:pyrimidine nucleotide import into mitochondrion"/>
    <property type="evidence" value="ECO:0007669"/>
    <property type="project" value="TreeGrafter"/>
</dbReference>
<dbReference type="STRING" id="1890683.A0A427YMD6"/>
<evidence type="ECO:0000256" key="4">
    <source>
        <dbReference type="ARBA" id="ARBA00022737"/>
    </source>
</evidence>
<keyword evidence="4" id="KW-0677">Repeat</keyword>
<dbReference type="InterPro" id="IPR049562">
    <property type="entry name" value="SLC25A33/36-like"/>
</dbReference>
<accession>A0A427YMD6</accession>
<protein>
    <submittedName>
        <fullName evidence="12">Uncharacterized protein</fullName>
    </submittedName>
</protein>
<feature type="repeat" description="Solcar" evidence="9">
    <location>
        <begin position="184"/>
        <end position="316"/>
    </location>
</feature>